<evidence type="ECO:0000259" key="19">
    <source>
        <dbReference type="Pfam" id="PF01433"/>
    </source>
</evidence>
<dbReference type="InterPro" id="IPR014782">
    <property type="entry name" value="Peptidase_M1_dom"/>
</dbReference>
<reference evidence="22" key="2">
    <citation type="submission" date="2020-07" db="EMBL/GenBank/DDBJ databases">
        <authorList>
            <person name="Vera ALvarez R."/>
            <person name="Arias-Moreno D.M."/>
            <person name="Jimenez-Jacinto V."/>
            <person name="Jimenez-Bremont J.F."/>
            <person name="Swaminathan K."/>
            <person name="Moose S.P."/>
            <person name="Guerrero-Gonzalez M.L."/>
            <person name="Marino-Ramirez L."/>
            <person name="Landsman D."/>
            <person name="Rodriguez-Kessler M."/>
            <person name="Delgado-Sanchez P."/>
        </authorList>
    </citation>
    <scope>NUCLEOTIDE SEQUENCE</scope>
    <source>
        <tissue evidence="22">Cladode</tissue>
    </source>
</reference>
<keyword evidence="10" id="KW-0256">Endoplasmic reticulum</keyword>
<evidence type="ECO:0000259" key="20">
    <source>
        <dbReference type="Pfam" id="PF11838"/>
    </source>
</evidence>
<keyword evidence="6" id="KW-0963">Cytoplasm</keyword>
<feature type="binding site" evidence="16">
    <location>
        <position position="345"/>
    </location>
    <ligand>
        <name>Zn(2+)</name>
        <dbReference type="ChEBI" id="CHEBI:29105"/>
        <note>catalytic</note>
    </ligand>
</feature>
<sequence length="900" mass="101402">MLKHKYTLTFSLYSLIYTAFLGTNSLSRTLTPSPSTMAIDQFKGQPRLPKFALPKRYDIKLNPDLVSCKFSGLVSIDVDVVSPTKFLVLNAADLDIDSKSLSFIPNSTSQALRPVGVEVVAEDEILVAEFAAELPIGIGVLNISFVGTLNDQMKGFYRSVYEIDGEKANMAVTQFEPADARRCFPCWDEPARKATFKITLDVPSEHIALSNMPVIEEKRQGDLKTVHFEESPVMSTYLVAIVVGLFDYVESQTSDGIKVRCYCQVGKTNQVKFALDVAVKTLELYKKYFDAPYPLPKLDMIAIPDFAAGAMENFGLVTYRDSALLYDEQHSSATDKQWVAITVAHELAHQWFGNLVTMEWWTHLWLNEGFATWVSYLATDLLFPEWKIWTQFLDEAADALTLDALAESHPIEVEVNHAHEIDEIFDAISYSKGASVIRMLQSYLGADSFQRALALYIKRYSFSNAKTEDLWAVLEEESSEPVKELMHSWTKQKGYPVVSVRLNDQKLEIEQSHFLLSGHPGDSLWIVPITLCCGSYDSRQTFLMRSKSEAVDIKENAWLKVNVDQTGFYRVKYDENLAAQLRSAIERNLLSPTDRLGVLEDSYALCQGCQLPLTSLLTLIGSFRNELDYTVVSNLISISYQVIRIVTDAAPATVGTLKQFFISLFQFPAGKLGWDPRPDESHLDAMLRGELLTALARLGHEATLDEAIRRFHVFLEDRDSPVLPPNIRKAAYVALMRRVSTSDKSGYESLLRVYRETDLSQEKERVLGSLTSCPDPNIVLEALNFLLSSEVRSQDAIIGLRVSVEGREIAWKWLKENWDHISTAWSSGYLLGRFVSAIVSPFSSYDMVKEVEGFFATRTKPTIARTLKQSIERVQINARWVQSVQKEGHLAEVVQELASK</sequence>
<proteinExistence type="inferred from homology"/>
<comment type="cofactor">
    <cofactor evidence="16 18">
        <name>Zn(2+)</name>
        <dbReference type="ChEBI" id="CHEBI:29105"/>
    </cofactor>
    <text evidence="16 18">Binds 1 zinc ion per subunit.</text>
</comment>
<dbReference type="Gene3D" id="2.60.40.1730">
    <property type="entry name" value="tricorn interacting facor f3 domain"/>
    <property type="match status" value="1"/>
</dbReference>
<organism evidence="22">
    <name type="scientific">Opuntia streptacantha</name>
    <name type="common">Prickly pear cactus</name>
    <name type="synonym">Opuntia cardona</name>
    <dbReference type="NCBI Taxonomy" id="393608"/>
    <lineage>
        <taxon>Eukaryota</taxon>
        <taxon>Viridiplantae</taxon>
        <taxon>Streptophyta</taxon>
        <taxon>Embryophyta</taxon>
        <taxon>Tracheophyta</taxon>
        <taxon>Spermatophyta</taxon>
        <taxon>Magnoliopsida</taxon>
        <taxon>eudicotyledons</taxon>
        <taxon>Gunneridae</taxon>
        <taxon>Pentapetalae</taxon>
        <taxon>Caryophyllales</taxon>
        <taxon>Cactineae</taxon>
        <taxon>Cactaceae</taxon>
        <taxon>Opuntioideae</taxon>
        <taxon>Opuntia</taxon>
    </lineage>
</organism>
<dbReference type="FunFam" id="1.10.390.10:FF:000001">
    <property type="entry name" value="Aminopeptidase"/>
    <property type="match status" value="1"/>
</dbReference>
<dbReference type="FunFam" id="1.25.50.20:FF:000002">
    <property type="entry name" value="Aminopeptidase"/>
    <property type="match status" value="1"/>
</dbReference>
<evidence type="ECO:0000256" key="6">
    <source>
        <dbReference type="ARBA" id="ARBA00022490"/>
    </source>
</evidence>
<keyword evidence="7 18" id="KW-0645">Protease</keyword>
<feature type="domain" description="Peptidase M1 membrane alanine aminopeptidase" evidence="19">
    <location>
        <begin position="273"/>
        <end position="489"/>
    </location>
</feature>
<feature type="domain" description="ERAP1-like C-terminal" evidence="20">
    <location>
        <begin position="558"/>
        <end position="875"/>
    </location>
</feature>
<reference evidence="22" key="1">
    <citation type="journal article" date="2013" name="J. Plant Res.">
        <title>Effect of fungi and light on seed germination of three Opuntia species from semiarid lands of central Mexico.</title>
        <authorList>
            <person name="Delgado-Sanchez P."/>
            <person name="Jimenez-Bremont J.F."/>
            <person name="Guerrero-Gonzalez Mde L."/>
            <person name="Flores J."/>
        </authorList>
    </citation>
    <scope>NUCLEOTIDE SEQUENCE</scope>
    <source>
        <tissue evidence="22">Cladode</tissue>
    </source>
</reference>
<keyword evidence="11 16" id="KW-0862">Zinc</keyword>
<feature type="active site" description="Proton acceptor" evidence="15">
    <location>
        <position position="346"/>
    </location>
</feature>
<keyword evidence="13 18" id="KW-0482">Metalloprotease</keyword>
<dbReference type="Pfam" id="PF11838">
    <property type="entry name" value="ERAP1_C"/>
    <property type="match status" value="1"/>
</dbReference>
<evidence type="ECO:0000256" key="10">
    <source>
        <dbReference type="ARBA" id="ARBA00022824"/>
    </source>
</evidence>
<evidence type="ECO:0000256" key="3">
    <source>
        <dbReference type="ARBA" id="ARBA00004496"/>
    </source>
</evidence>
<keyword evidence="12" id="KW-0492">Microsome</keyword>
<evidence type="ECO:0000256" key="8">
    <source>
        <dbReference type="ARBA" id="ARBA00022723"/>
    </source>
</evidence>
<feature type="binding site" evidence="16">
    <location>
        <position position="349"/>
    </location>
    <ligand>
        <name>Zn(2+)</name>
        <dbReference type="ChEBI" id="CHEBI:29105"/>
        <note>catalytic</note>
    </ligand>
</feature>
<accession>A0A7C8ZEK2</accession>
<dbReference type="PRINTS" id="PR00756">
    <property type="entry name" value="ALADIPTASE"/>
</dbReference>
<dbReference type="InterPro" id="IPR045357">
    <property type="entry name" value="Aminopeptidase_N-like_N"/>
</dbReference>
<evidence type="ECO:0000256" key="7">
    <source>
        <dbReference type="ARBA" id="ARBA00022670"/>
    </source>
</evidence>
<evidence type="ECO:0000256" key="16">
    <source>
        <dbReference type="PIRSR" id="PIRSR634016-3"/>
    </source>
</evidence>
<dbReference type="FunFam" id="2.60.40.1730:FF:000009">
    <property type="entry name" value="Aminopeptidase"/>
    <property type="match status" value="1"/>
</dbReference>
<evidence type="ECO:0000256" key="1">
    <source>
        <dbReference type="ARBA" id="ARBA00000098"/>
    </source>
</evidence>
<evidence type="ECO:0000256" key="13">
    <source>
        <dbReference type="ARBA" id="ARBA00023049"/>
    </source>
</evidence>
<dbReference type="Gene3D" id="1.10.390.10">
    <property type="entry name" value="Neutral Protease Domain 2"/>
    <property type="match status" value="1"/>
</dbReference>
<dbReference type="EMBL" id="GISG01119381">
    <property type="protein sequence ID" value="MBA4640491.1"/>
    <property type="molecule type" value="Transcribed_RNA"/>
</dbReference>
<dbReference type="GO" id="GO:0008270">
    <property type="term" value="F:zinc ion binding"/>
    <property type="evidence" value="ECO:0007669"/>
    <property type="project" value="UniProtKB-UniRule"/>
</dbReference>
<keyword evidence="5 18" id="KW-0031">Aminopeptidase</keyword>
<dbReference type="GO" id="GO:0070006">
    <property type="term" value="F:metalloaminopeptidase activity"/>
    <property type="evidence" value="ECO:0007669"/>
    <property type="project" value="TreeGrafter"/>
</dbReference>
<feature type="site" description="Transition state stabilizer" evidence="17">
    <location>
        <position position="430"/>
    </location>
</feature>
<keyword evidence="9 18" id="KW-0378">Hydrolase</keyword>
<dbReference type="InterPro" id="IPR042097">
    <property type="entry name" value="Aminopeptidase_N-like_N_sf"/>
</dbReference>
<comment type="catalytic activity">
    <reaction evidence="1">
        <text>Release of an N-terminal amino acid, Xaa-|-Yaa- from a peptide, amide or arylamide. Xaa is preferably Ala, but may be most amino acids including Pro (slow action). When a terminal hydrophobic residue is followed by a prolyl residue, the two may be released as an intact Xaa-Pro dipeptide.</text>
        <dbReference type="EC" id="3.4.11.2"/>
    </reaction>
</comment>
<dbReference type="InterPro" id="IPR034016">
    <property type="entry name" value="M1_APN-typ"/>
</dbReference>
<evidence type="ECO:0000256" key="11">
    <source>
        <dbReference type="ARBA" id="ARBA00022833"/>
    </source>
</evidence>
<dbReference type="SUPFAM" id="SSF63737">
    <property type="entry name" value="Leukotriene A4 hydrolase N-terminal domain"/>
    <property type="match status" value="1"/>
</dbReference>
<evidence type="ECO:0000256" key="15">
    <source>
        <dbReference type="PIRSR" id="PIRSR634016-1"/>
    </source>
</evidence>
<evidence type="ECO:0000259" key="21">
    <source>
        <dbReference type="Pfam" id="PF17900"/>
    </source>
</evidence>
<comment type="subcellular location">
    <subcellularLocation>
        <location evidence="3">Cytoplasm</location>
    </subcellularLocation>
    <subcellularLocation>
        <location evidence="2">Microsome membrane</location>
        <topology evidence="2">Peripheral membrane protein</topology>
    </subcellularLocation>
</comment>
<name>A0A7C8ZEK2_OPUST</name>
<evidence type="ECO:0000256" key="4">
    <source>
        <dbReference type="ARBA" id="ARBA00010136"/>
    </source>
</evidence>
<dbReference type="GO" id="GO:0006508">
    <property type="term" value="P:proteolysis"/>
    <property type="evidence" value="ECO:0007669"/>
    <property type="project" value="UniProtKB-KW"/>
</dbReference>
<evidence type="ECO:0000256" key="17">
    <source>
        <dbReference type="PIRSR" id="PIRSR634016-4"/>
    </source>
</evidence>
<feature type="domain" description="Aminopeptidase N-like N-terminal" evidence="21">
    <location>
        <begin position="54"/>
        <end position="238"/>
    </location>
</feature>
<feature type="binding site" evidence="16">
    <location>
        <position position="368"/>
    </location>
    <ligand>
        <name>Zn(2+)</name>
        <dbReference type="ChEBI" id="CHEBI:29105"/>
        <note>catalytic</note>
    </ligand>
</feature>
<dbReference type="InterPro" id="IPR024571">
    <property type="entry name" value="ERAP1-like_C_dom"/>
</dbReference>
<dbReference type="InterPro" id="IPR001930">
    <property type="entry name" value="Peptidase_M1"/>
</dbReference>
<protein>
    <recommendedName>
        <fullName evidence="18">Aminopeptidase</fullName>
        <ecNumber evidence="18">3.4.11.-</ecNumber>
    </recommendedName>
</protein>
<dbReference type="AlphaFoldDB" id="A0A7C8ZEK2"/>
<evidence type="ECO:0000256" key="12">
    <source>
        <dbReference type="ARBA" id="ARBA00022848"/>
    </source>
</evidence>
<dbReference type="InterPro" id="IPR050344">
    <property type="entry name" value="Peptidase_M1_aminopeptidases"/>
</dbReference>
<dbReference type="PANTHER" id="PTHR11533:SF174">
    <property type="entry name" value="PUROMYCIN-SENSITIVE AMINOPEPTIDASE-RELATED"/>
    <property type="match status" value="1"/>
</dbReference>
<dbReference type="GO" id="GO:0016020">
    <property type="term" value="C:membrane"/>
    <property type="evidence" value="ECO:0007669"/>
    <property type="project" value="TreeGrafter"/>
</dbReference>
<keyword evidence="8 16" id="KW-0479">Metal-binding</keyword>
<dbReference type="EC" id="3.4.11.-" evidence="18"/>
<dbReference type="Gene3D" id="1.25.50.20">
    <property type="match status" value="1"/>
</dbReference>
<evidence type="ECO:0000256" key="14">
    <source>
        <dbReference type="ARBA" id="ARBA00023136"/>
    </source>
</evidence>
<keyword evidence="14" id="KW-0472">Membrane</keyword>
<evidence type="ECO:0000256" key="2">
    <source>
        <dbReference type="ARBA" id="ARBA00004174"/>
    </source>
</evidence>
<dbReference type="GO" id="GO:0016285">
    <property type="term" value="F:alanyl aminopeptidase activity"/>
    <property type="evidence" value="ECO:0007669"/>
    <property type="project" value="UniProtKB-EC"/>
</dbReference>
<dbReference type="GO" id="GO:0005737">
    <property type="term" value="C:cytoplasm"/>
    <property type="evidence" value="ECO:0007669"/>
    <property type="project" value="UniProtKB-SubCell"/>
</dbReference>
<dbReference type="GO" id="GO:0005615">
    <property type="term" value="C:extracellular space"/>
    <property type="evidence" value="ECO:0007669"/>
    <property type="project" value="TreeGrafter"/>
</dbReference>
<dbReference type="GO" id="GO:0042277">
    <property type="term" value="F:peptide binding"/>
    <property type="evidence" value="ECO:0007669"/>
    <property type="project" value="TreeGrafter"/>
</dbReference>
<comment type="similarity">
    <text evidence="4 18">Belongs to the peptidase M1 family.</text>
</comment>
<dbReference type="CDD" id="cd09601">
    <property type="entry name" value="M1_APN-Q_like"/>
    <property type="match status" value="1"/>
</dbReference>
<dbReference type="Pfam" id="PF01433">
    <property type="entry name" value="Peptidase_M1"/>
    <property type="match status" value="1"/>
</dbReference>
<evidence type="ECO:0000256" key="5">
    <source>
        <dbReference type="ARBA" id="ARBA00022438"/>
    </source>
</evidence>
<dbReference type="SUPFAM" id="SSF55486">
    <property type="entry name" value="Metalloproteases ('zincins'), catalytic domain"/>
    <property type="match status" value="1"/>
</dbReference>
<evidence type="ECO:0000256" key="9">
    <source>
        <dbReference type="ARBA" id="ARBA00022801"/>
    </source>
</evidence>
<dbReference type="InterPro" id="IPR027268">
    <property type="entry name" value="Peptidase_M4/M1_CTD_sf"/>
</dbReference>
<dbReference type="Gene3D" id="2.60.40.1910">
    <property type="match status" value="1"/>
</dbReference>
<dbReference type="GO" id="GO:0043171">
    <property type="term" value="P:peptide catabolic process"/>
    <property type="evidence" value="ECO:0007669"/>
    <property type="project" value="TreeGrafter"/>
</dbReference>
<evidence type="ECO:0000256" key="18">
    <source>
        <dbReference type="RuleBase" id="RU364040"/>
    </source>
</evidence>
<evidence type="ECO:0000313" key="22">
    <source>
        <dbReference type="EMBL" id="MBA4640491.1"/>
    </source>
</evidence>
<dbReference type="PANTHER" id="PTHR11533">
    <property type="entry name" value="PROTEASE M1 ZINC METALLOPROTEASE"/>
    <property type="match status" value="1"/>
</dbReference>
<dbReference type="Pfam" id="PF17900">
    <property type="entry name" value="Peptidase_M1_N"/>
    <property type="match status" value="1"/>
</dbReference>